<protein>
    <submittedName>
        <fullName evidence="1">Uncharacterized protein</fullName>
    </submittedName>
</protein>
<evidence type="ECO:0000313" key="1">
    <source>
        <dbReference type="EMBL" id="ONI42496.1"/>
    </source>
</evidence>
<comment type="caution">
    <text evidence="1">The sequence shown here is derived from an EMBL/GenBank/DDBJ whole genome shotgun (WGS) entry which is preliminary data.</text>
</comment>
<proteinExistence type="predicted"/>
<gene>
    <name evidence="1" type="ORF">AN396_14290</name>
</gene>
<evidence type="ECO:0000313" key="2">
    <source>
        <dbReference type="Proteomes" id="UP000188605"/>
    </source>
</evidence>
<dbReference type="EMBL" id="LJDB01000012">
    <property type="protein sequence ID" value="ONI42496.1"/>
    <property type="molecule type" value="Genomic_DNA"/>
</dbReference>
<organism evidence="1 2">
    <name type="scientific">Candidatus Epulonipiscium fishelsonii</name>
    <dbReference type="NCBI Taxonomy" id="77094"/>
    <lineage>
        <taxon>Bacteria</taxon>
        <taxon>Bacillati</taxon>
        <taxon>Bacillota</taxon>
        <taxon>Clostridia</taxon>
        <taxon>Lachnospirales</taxon>
        <taxon>Lachnospiraceae</taxon>
        <taxon>Candidatus Epulonipiscium</taxon>
    </lineage>
</organism>
<dbReference type="Proteomes" id="UP000188605">
    <property type="component" value="Unassembled WGS sequence"/>
</dbReference>
<name>A0ACC8XFU8_9FIRM</name>
<keyword evidence="2" id="KW-1185">Reference proteome</keyword>
<accession>A0ACC8XFU8</accession>
<reference evidence="1" key="1">
    <citation type="submission" date="2016-08" db="EMBL/GenBank/DDBJ databases">
        <authorList>
            <person name="Ngugi D.K."/>
            <person name="Miyake S."/>
            <person name="Stingl U."/>
        </authorList>
    </citation>
    <scope>NUCLEOTIDE SEQUENCE</scope>
    <source>
        <strain evidence="1">SCG-B11WGA-EpuloA1</strain>
    </source>
</reference>
<sequence length="809" mass="90821">MNKKALTKLEFYKICEMLAACAISNQAKDQILNFVPLSIPKEIYRLQRETSHAINLSVKKGRPPISNIEEITPSIKRVQIGSILSSGELLNIGKVLKCARLLKKYVSEEIEDINYEDFEQVMPYFEKLTAFPILEHEINRCIISPNEFSDDATPELAQIRRKKNKLSAQIKETMQGILQSKHYQDMLQESVVTIRSDRYCVPVKIEHKSAFKGVVYDQSSSGATVFMEPIATVEMNNQIRILEIKEQDEIEKILINFTEQVSQITLELELNFSTICEIDIIFAKSEFALKLNAREPKLNEKGIINILGARHPLLNPKEVVPIDIRLGKDFTILLITGPNTGGKTVSLKTIGLFTLMAQCGMQIPAKEGSELAIFDNVFTALGDEQSIEQSLSTFSSHMKSIIEILEQMTLNSLVLVDEIGSGTDPIEGSALAMSVLEHLRKQQIRTVATTHYSELKLYALSTEGVENASCEFDVASLRPTYKLFIGLPGKSNAFAISQKLGFPMHLIEDAKSYLKKENVKMEDILVELEYSKKTAEIEKEKASKFREEAERLKSEIVSERQKLEKSRKKILERAQEKANDILREVEMESDAILKEVRQVARKAQASIDEQELHLTKELVKEGIEDQTKEIYKKMGTHPKKKKSMKDISIGDIVLVRTLMQHGTIEKMPDTKGVVIVKVDNLSMKVNVADLEISNEESLISNTPKSTKYSRKQNMAASPRNTTQSKRLTITSEVDVRGLLVDEALSVVDKYLDDAYLSGLGQVTIIHGKGTGALRQAVGNMLRSNPHVSSYRAGKYGEGEHGVTVVEIKS</sequence>